<dbReference type="Pfam" id="PF00753">
    <property type="entry name" value="Lactamase_B"/>
    <property type="match status" value="1"/>
</dbReference>
<dbReference type="SMART" id="SM00849">
    <property type="entry name" value="Lactamase_B"/>
    <property type="match status" value="1"/>
</dbReference>
<dbReference type="InterPro" id="IPR001279">
    <property type="entry name" value="Metallo-B-lactamas"/>
</dbReference>
<dbReference type="RefSeq" id="WP_334574087.1">
    <property type="nucleotide sequence ID" value="NZ_JBEZVE010000010.1"/>
</dbReference>
<dbReference type="InterPro" id="IPR036866">
    <property type="entry name" value="RibonucZ/Hydroxyglut_hydro"/>
</dbReference>
<evidence type="ECO:0000259" key="2">
    <source>
        <dbReference type="SMART" id="SM00849"/>
    </source>
</evidence>
<evidence type="ECO:0000313" key="3">
    <source>
        <dbReference type="EMBL" id="MEU3782797.1"/>
    </source>
</evidence>
<dbReference type="SUPFAM" id="SSF56281">
    <property type="entry name" value="Metallo-hydrolase/oxidoreductase"/>
    <property type="match status" value="1"/>
</dbReference>
<organism evidence="3 4">
    <name type="scientific">Streptomyces sp. 900129855</name>
    <dbReference type="NCBI Taxonomy" id="3155129"/>
    <lineage>
        <taxon>Bacteria</taxon>
        <taxon>Bacillati</taxon>
        <taxon>Actinomycetota</taxon>
        <taxon>Actinomycetes</taxon>
        <taxon>Kitasatosporales</taxon>
        <taxon>Streptomycetaceae</taxon>
        <taxon>Streptomyces</taxon>
    </lineage>
</organism>
<proteinExistence type="predicted"/>
<reference evidence="3 4" key="1">
    <citation type="submission" date="2024-06" db="EMBL/GenBank/DDBJ databases">
        <title>The Natural Products Discovery Center: Release of the First 8490 Sequenced Strains for Exploring Actinobacteria Biosynthetic Diversity.</title>
        <authorList>
            <person name="Kalkreuter E."/>
            <person name="Kautsar S.A."/>
            <person name="Yang D."/>
            <person name="Bader C.D."/>
            <person name="Teijaro C.N."/>
            <person name="Fluegel L."/>
            <person name="Davis C.M."/>
            <person name="Simpson J.R."/>
            <person name="Lauterbach L."/>
            <person name="Steele A.D."/>
            <person name="Gui C."/>
            <person name="Meng S."/>
            <person name="Li G."/>
            <person name="Viehrig K."/>
            <person name="Ye F."/>
            <person name="Su P."/>
            <person name="Kiefer A.F."/>
            <person name="Nichols A."/>
            <person name="Cepeda A.J."/>
            <person name="Yan W."/>
            <person name="Fan B."/>
            <person name="Jiang Y."/>
            <person name="Adhikari A."/>
            <person name="Zheng C.-J."/>
            <person name="Schuster L."/>
            <person name="Cowan T.M."/>
            <person name="Smanski M.J."/>
            <person name="Chevrette M.G."/>
            <person name="De Carvalho L.P.S."/>
            <person name="Shen B."/>
        </authorList>
    </citation>
    <scope>NUCLEOTIDE SEQUENCE [LARGE SCALE GENOMIC DNA]</scope>
    <source>
        <strain evidence="3 4">NPDC033843</strain>
    </source>
</reference>
<protein>
    <submittedName>
        <fullName evidence="3">MBL fold metallo-hydrolase</fullName>
    </submittedName>
</protein>
<evidence type="ECO:0000313" key="4">
    <source>
        <dbReference type="Proteomes" id="UP001550739"/>
    </source>
</evidence>
<comment type="caution">
    <text evidence="3">The sequence shown here is derived from an EMBL/GenBank/DDBJ whole genome shotgun (WGS) entry which is preliminary data.</text>
</comment>
<dbReference type="EMBL" id="JBEZVE010000010">
    <property type="protein sequence ID" value="MEU3782797.1"/>
    <property type="molecule type" value="Genomic_DNA"/>
</dbReference>
<name>A0ABV2ZJS3_9ACTN</name>
<dbReference type="Gene3D" id="3.60.15.10">
    <property type="entry name" value="Ribonuclease Z/Hydroxyacylglutathione hydrolase-like"/>
    <property type="match status" value="1"/>
</dbReference>
<feature type="region of interest" description="Disordered" evidence="1">
    <location>
        <begin position="111"/>
        <end position="203"/>
    </location>
</feature>
<feature type="compositionally biased region" description="Low complexity" evidence="1">
    <location>
        <begin position="147"/>
        <end position="156"/>
    </location>
</feature>
<keyword evidence="4" id="KW-1185">Reference proteome</keyword>
<dbReference type="PANTHER" id="PTHR42951">
    <property type="entry name" value="METALLO-BETA-LACTAMASE DOMAIN-CONTAINING"/>
    <property type="match status" value="1"/>
</dbReference>
<sequence length="203" mass="21402">MTGLRHDVFVTPAVPQSSGTLNLPDGEPMVWSPLATTLIQGEYDAVLVDPPFTTDTTREVLAWVEKTGRDLTDICITHGHGDHWLGVPVLLERFPEALVRATAGTKAHMTALATPEARGPSFTPQGRSSARSRRLGACRPTSAAANAEPGRAPGQAARRREAAQPSLLPDRRPSGCAQADAPAGQLPAPPVASTHWATSAGRP</sequence>
<feature type="domain" description="Metallo-beta-lactamase" evidence="2">
    <location>
        <begin position="33"/>
        <end position="195"/>
    </location>
</feature>
<dbReference type="Proteomes" id="UP001550739">
    <property type="component" value="Unassembled WGS sequence"/>
</dbReference>
<gene>
    <name evidence="3" type="ORF">AB0E89_19915</name>
</gene>
<dbReference type="PANTHER" id="PTHR42951:SF14">
    <property type="entry name" value="METALLO-BETA-LACTAMASE SUPERFAMILY PROTEIN"/>
    <property type="match status" value="1"/>
</dbReference>
<dbReference type="InterPro" id="IPR050855">
    <property type="entry name" value="NDM-1-like"/>
</dbReference>
<accession>A0ABV2ZJS3</accession>
<evidence type="ECO:0000256" key="1">
    <source>
        <dbReference type="SAM" id="MobiDB-lite"/>
    </source>
</evidence>